<comment type="caution">
    <text evidence="1">The sequence shown here is derived from an EMBL/GenBank/DDBJ whole genome shotgun (WGS) entry which is preliminary data.</text>
</comment>
<reference evidence="1 2" key="1">
    <citation type="submission" date="2016-04" db="EMBL/GenBank/DDBJ databases">
        <title>The genome of Intoshia linei affirms orthonectids as highly simplified spiralians.</title>
        <authorList>
            <person name="Mikhailov K.V."/>
            <person name="Slusarev G.S."/>
            <person name="Nikitin M.A."/>
            <person name="Logacheva M.D."/>
            <person name="Penin A."/>
            <person name="Aleoshin V."/>
            <person name="Panchin Y.V."/>
        </authorList>
    </citation>
    <scope>NUCLEOTIDE SEQUENCE [LARGE SCALE GENOMIC DNA]</scope>
    <source>
        <strain evidence="1">Intl2013</strain>
        <tissue evidence="1">Whole animal</tissue>
    </source>
</reference>
<proteinExistence type="predicted"/>
<dbReference type="EMBL" id="LWCA01001204">
    <property type="protein sequence ID" value="OAF65647.1"/>
    <property type="molecule type" value="Genomic_DNA"/>
</dbReference>
<gene>
    <name evidence="1" type="ORF">A3Q56_06643</name>
</gene>
<organism evidence="1 2">
    <name type="scientific">Intoshia linei</name>
    <dbReference type="NCBI Taxonomy" id="1819745"/>
    <lineage>
        <taxon>Eukaryota</taxon>
        <taxon>Metazoa</taxon>
        <taxon>Spiralia</taxon>
        <taxon>Lophotrochozoa</taxon>
        <taxon>Mesozoa</taxon>
        <taxon>Orthonectida</taxon>
        <taxon>Rhopaluridae</taxon>
        <taxon>Intoshia</taxon>
    </lineage>
</organism>
<evidence type="ECO:0000313" key="2">
    <source>
        <dbReference type="Proteomes" id="UP000078046"/>
    </source>
</evidence>
<accession>A0A177AUG0</accession>
<sequence>MNAKLGGINKSPNIGDKFIGDLQCNYENLISSYKSSAHELKDVPKTSYWTCDDYAELEYLSLAYKM</sequence>
<name>A0A177AUG0_9BILA</name>
<dbReference type="AlphaFoldDB" id="A0A177AUG0"/>
<dbReference type="Proteomes" id="UP000078046">
    <property type="component" value="Unassembled WGS sequence"/>
</dbReference>
<evidence type="ECO:0000313" key="1">
    <source>
        <dbReference type="EMBL" id="OAF65647.1"/>
    </source>
</evidence>
<protein>
    <submittedName>
        <fullName evidence="1">Uncharacterized protein</fullName>
    </submittedName>
</protein>
<keyword evidence="2" id="KW-1185">Reference proteome</keyword>